<evidence type="ECO:0000259" key="4">
    <source>
        <dbReference type="PROSITE" id="PS50977"/>
    </source>
</evidence>
<evidence type="ECO:0000256" key="3">
    <source>
        <dbReference type="PROSITE-ProRule" id="PRU00335"/>
    </source>
</evidence>
<dbReference type="RefSeq" id="WP_174879637.1">
    <property type="nucleotide sequence ID" value="NZ_CADEPK010000033.1"/>
</dbReference>
<dbReference type="EMBL" id="JAUSTZ010000005">
    <property type="protein sequence ID" value="MDQ0226390.1"/>
    <property type="molecule type" value="Genomic_DNA"/>
</dbReference>
<proteinExistence type="predicted"/>
<evidence type="ECO:0000313" key="5">
    <source>
        <dbReference type="EMBL" id="MDQ0226390.1"/>
    </source>
</evidence>
<dbReference type="InterPro" id="IPR050624">
    <property type="entry name" value="HTH-type_Tx_Regulator"/>
</dbReference>
<dbReference type="Gene3D" id="1.10.357.10">
    <property type="entry name" value="Tetracycline Repressor, domain 2"/>
    <property type="match status" value="1"/>
</dbReference>
<dbReference type="SUPFAM" id="SSF46689">
    <property type="entry name" value="Homeodomain-like"/>
    <property type="match status" value="1"/>
</dbReference>
<dbReference type="InterPro" id="IPR009057">
    <property type="entry name" value="Homeodomain-like_sf"/>
</dbReference>
<organism evidence="5 6">
    <name type="scientific">Metabacillus niabensis</name>
    <dbReference type="NCBI Taxonomy" id="324854"/>
    <lineage>
        <taxon>Bacteria</taxon>
        <taxon>Bacillati</taxon>
        <taxon>Bacillota</taxon>
        <taxon>Bacilli</taxon>
        <taxon>Bacillales</taxon>
        <taxon>Bacillaceae</taxon>
        <taxon>Metabacillus</taxon>
    </lineage>
</organism>
<keyword evidence="1" id="KW-0678">Repressor</keyword>
<dbReference type="PANTHER" id="PTHR43479:SF21">
    <property type="entry name" value="TRANSCRIPTIONAL REGULATOR, TETR FAMILY"/>
    <property type="match status" value="1"/>
</dbReference>
<comment type="caution">
    <text evidence="5">The sequence shown here is derived from an EMBL/GenBank/DDBJ whole genome shotgun (WGS) entry which is preliminary data.</text>
</comment>
<feature type="domain" description="HTH tetR-type" evidence="4">
    <location>
        <begin position="9"/>
        <end position="69"/>
    </location>
</feature>
<dbReference type="PANTHER" id="PTHR43479">
    <property type="entry name" value="ACREF/ENVCD OPERON REPRESSOR-RELATED"/>
    <property type="match status" value="1"/>
</dbReference>
<dbReference type="PRINTS" id="PR00455">
    <property type="entry name" value="HTHTETR"/>
</dbReference>
<evidence type="ECO:0000256" key="2">
    <source>
        <dbReference type="ARBA" id="ARBA00023125"/>
    </source>
</evidence>
<dbReference type="Proteomes" id="UP001232245">
    <property type="component" value="Unassembled WGS sequence"/>
</dbReference>
<sequence>MDGFQRRREQKKLDILKAALSLFLEYGIQKVSISEIAKKANVSQVTIYNYFENKHTLINEVMIYFIDTAINDFQKTVTANISFPEKIKTILFNKGEIANQIHEEFYQYLMNEYTTEGNYIEEIYVKKTIPLFTDLIKEGKEQGYVDPNTSDEAIMFYIKMLKEYIQRDDVYSKVLPLTEDITKIFFYGIMGQNIKE</sequence>
<reference evidence="5 6" key="1">
    <citation type="submission" date="2023-07" db="EMBL/GenBank/DDBJ databases">
        <title>Genomic Encyclopedia of Type Strains, Phase IV (KMG-IV): sequencing the most valuable type-strain genomes for metagenomic binning, comparative biology and taxonomic classification.</title>
        <authorList>
            <person name="Goeker M."/>
        </authorList>
    </citation>
    <scope>NUCLEOTIDE SEQUENCE [LARGE SCALE GENOMIC DNA]</scope>
    <source>
        <strain evidence="5 6">DSM 17723</strain>
    </source>
</reference>
<accession>A0ABT9Z2B2</accession>
<gene>
    <name evidence="5" type="ORF">J2S02_002735</name>
</gene>
<evidence type="ECO:0000256" key="1">
    <source>
        <dbReference type="ARBA" id="ARBA00022491"/>
    </source>
</evidence>
<protein>
    <submittedName>
        <fullName evidence="5">AcrR family transcriptional regulator</fullName>
    </submittedName>
</protein>
<dbReference type="InterPro" id="IPR001647">
    <property type="entry name" value="HTH_TetR"/>
</dbReference>
<keyword evidence="6" id="KW-1185">Reference proteome</keyword>
<dbReference type="PROSITE" id="PS50977">
    <property type="entry name" value="HTH_TETR_2"/>
    <property type="match status" value="1"/>
</dbReference>
<keyword evidence="2 3" id="KW-0238">DNA-binding</keyword>
<evidence type="ECO:0000313" key="6">
    <source>
        <dbReference type="Proteomes" id="UP001232245"/>
    </source>
</evidence>
<name>A0ABT9Z2B2_9BACI</name>
<feature type="DNA-binding region" description="H-T-H motif" evidence="3">
    <location>
        <begin position="32"/>
        <end position="51"/>
    </location>
</feature>
<dbReference type="Pfam" id="PF00440">
    <property type="entry name" value="TetR_N"/>
    <property type="match status" value="1"/>
</dbReference>